<dbReference type="Proteomes" id="UP000663888">
    <property type="component" value="Unassembled WGS sequence"/>
</dbReference>
<comment type="caution">
    <text evidence="2">The sequence shown here is derived from an EMBL/GenBank/DDBJ whole genome shotgun (WGS) entry which is preliminary data.</text>
</comment>
<dbReference type="EMBL" id="CAJMWX010001314">
    <property type="protein sequence ID" value="CAE6480412.1"/>
    <property type="molecule type" value="Genomic_DNA"/>
</dbReference>
<evidence type="ECO:0000313" key="2">
    <source>
        <dbReference type="EMBL" id="CAE6480412.1"/>
    </source>
</evidence>
<dbReference type="AlphaFoldDB" id="A0A8H3CG32"/>
<accession>A0A8H3CG32</accession>
<reference evidence="2" key="1">
    <citation type="submission" date="2021-01" db="EMBL/GenBank/DDBJ databases">
        <authorList>
            <person name="Kaushik A."/>
        </authorList>
    </citation>
    <scope>NUCLEOTIDE SEQUENCE</scope>
    <source>
        <strain evidence="2">AG4-R118</strain>
    </source>
</reference>
<feature type="signal peptide" evidence="1">
    <location>
        <begin position="1"/>
        <end position="21"/>
    </location>
</feature>
<gene>
    <name evidence="2" type="ORF">RDB_LOCUS123810</name>
</gene>
<proteinExistence type="predicted"/>
<protein>
    <submittedName>
        <fullName evidence="2">Uncharacterized protein</fullName>
    </submittedName>
</protein>
<keyword evidence="1" id="KW-0732">Signal</keyword>
<organism evidence="2 3">
    <name type="scientific">Rhizoctonia solani</name>
    <dbReference type="NCBI Taxonomy" id="456999"/>
    <lineage>
        <taxon>Eukaryota</taxon>
        <taxon>Fungi</taxon>
        <taxon>Dikarya</taxon>
        <taxon>Basidiomycota</taxon>
        <taxon>Agaricomycotina</taxon>
        <taxon>Agaricomycetes</taxon>
        <taxon>Cantharellales</taxon>
        <taxon>Ceratobasidiaceae</taxon>
        <taxon>Rhizoctonia</taxon>
    </lineage>
</organism>
<evidence type="ECO:0000313" key="3">
    <source>
        <dbReference type="Proteomes" id="UP000663888"/>
    </source>
</evidence>
<name>A0A8H3CG32_9AGAM</name>
<feature type="chain" id="PRO_5034585069" evidence="1">
    <location>
        <begin position="22"/>
        <end position="80"/>
    </location>
</feature>
<evidence type="ECO:0000256" key="1">
    <source>
        <dbReference type="SAM" id="SignalP"/>
    </source>
</evidence>
<sequence length="80" mass="8428">MRFLRPAALSALAGFLGLAAAQTTTTAATATVTQGLSQLTLSSDFEITDVPVTRTYDWTVATATGSPDGYYRPMLVVNGR</sequence>